<evidence type="ECO:0000259" key="1">
    <source>
        <dbReference type="Pfam" id="PF00884"/>
    </source>
</evidence>
<dbReference type="Proteomes" id="UP001205337">
    <property type="component" value="Unassembled WGS sequence"/>
</dbReference>
<dbReference type="PANTHER" id="PTHR43751">
    <property type="entry name" value="SULFATASE"/>
    <property type="match status" value="1"/>
</dbReference>
<comment type="caution">
    <text evidence="2">The sequence shown here is derived from an EMBL/GenBank/DDBJ whole genome shotgun (WGS) entry which is preliminary data.</text>
</comment>
<dbReference type="Pfam" id="PF00884">
    <property type="entry name" value="Sulfatase"/>
    <property type="match status" value="1"/>
</dbReference>
<gene>
    <name evidence="2" type="ORF">NUH29_09110</name>
</gene>
<dbReference type="InterPro" id="IPR052701">
    <property type="entry name" value="GAG_Ulvan_Degrading_Sulfatases"/>
</dbReference>
<dbReference type="Gene3D" id="3.30.1120.10">
    <property type="match status" value="1"/>
</dbReference>
<sequence length="500" mass="56401">MSDRPNILIIWGDDIGISNLSTYSDGLMGYRTPNIDRIADEGAKFTDYYGEQSCTAGRAAFITGQNPYRTGLTKVGLPGADVGLRAGDPTIATALKQQGYATGQFGKNHLGDRDEFLPTAHGFDEFFGNLYHLNAEEEPELPDYPTEADFPNFKKRFGPRGVIHSWANEDGTQRIEDTGPLTKKRMETCDEEFRDAAVDFMRRQTEADTPFFVWVNTTHMHFRTHTREEDLGRAGRWQSPYHDAMVYHDEIVGDILNELDALGIADDTIVMYSTDNGPHMNSWPDAGMTPFRNEKNSNWEGAYRVPAMVRWPGHIPAGTTLNGIVSHNDWFVTLLAAVGEPDIAAKLAAGTELAGTEYKVHLDGHNQLDYITGAAEESPRQHFFYCSDDGDLTALRYDNWKFVFLEQRAAGTLRIWQEPYVELRFPKLFNLRTDPYEKSDITSNTYWDWVLDHIFLFVPAQMYVAEMIQSLAEFPQRQAPASFNLDKVMAKLQDATAGAS</sequence>
<dbReference type="CDD" id="cd16142">
    <property type="entry name" value="ARS_like"/>
    <property type="match status" value="1"/>
</dbReference>
<dbReference type="Gene3D" id="3.40.720.10">
    <property type="entry name" value="Alkaline Phosphatase, subunit A"/>
    <property type="match status" value="1"/>
</dbReference>
<organism evidence="2 3">
    <name type="scientific">Protaetiibacter mangrovi</name>
    <dbReference type="NCBI Taxonomy" id="2970926"/>
    <lineage>
        <taxon>Bacteria</taxon>
        <taxon>Bacillati</taxon>
        <taxon>Actinomycetota</taxon>
        <taxon>Actinomycetes</taxon>
        <taxon>Micrococcales</taxon>
        <taxon>Microbacteriaceae</taxon>
        <taxon>Protaetiibacter</taxon>
    </lineage>
</organism>
<dbReference type="Pfam" id="PF14707">
    <property type="entry name" value="Sulfatase_C"/>
    <property type="match status" value="1"/>
</dbReference>
<dbReference type="SUPFAM" id="SSF53649">
    <property type="entry name" value="Alkaline phosphatase-like"/>
    <property type="match status" value="1"/>
</dbReference>
<keyword evidence="3" id="KW-1185">Reference proteome</keyword>
<dbReference type="PANTHER" id="PTHR43751:SF2">
    <property type="entry name" value="SULFATASE N-TERMINAL DOMAIN-CONTAINING PROTEIN"/>
    <property type="match status" value="1"/>
</dbReference>
<reference evidence="2 3" key="1">
    <citation type="submission" date="2022-08" db="EMBL/GenBank/DDBJ databases">
        <authorList>
            <person name="Li F."/>
        </authorList>
    </citation>
    <scope>NUCLEOTIDE SEQUENCE [LARGE SCALE GENOMIC DNA]</scope>
    <source>
        <strain evidence="2 3">10F1B-8-1</strain>
    </source>
</reference>
<protein>
    <submittedName>
        <fullName evidence="2">Arylsulfatase</fullName>
    </submittedName>
</protein>
<feature type="domain" description="Sulfatase N-terminal" evidence="1">
    <location>
        <begin position="5"/>
        <end position="339"/>
    </location>
</feature>
<name>A0ABT1ZGC7_9MICO</name>
<dbReference type="InterPro" id="IPR000917">
    <property type="entry name" value="Sulfatase_N"/>
</dbReference>
<evidence type="ECO:0000313" key="2">
    <source>
        <dbReference type="EMBL" id="MCS0499705.1"/>
    </source>
</evidence>
<accession>A0ABT1ZGC7</accession>
<dbReference type="EMBL" id="JANTHX010000007">
    <property type="protein sequence ID" value="MCS0499705.1"/>
    <property type="molecule type" value="Genomic_DNA"/>
</dbReference>
<proteinExistence type="predicted"/>
<evidence type="ECO:0000313" key="3">
    <source>
        <dbReference type="Proteomes" id="UP001205337"/>
    </source>
</evidence>
<dbReference type="InterPro" id="IPR017850">
    <property type="entry name" value="Alkaline_phosphatase_core_sf"/>
</dbReference>
<dbReference type="RefSeq" id="WP_258798773.1">
    <property type="nucleotide sequence ID" value="NZ_JANTHX010000007.1"/>
</dbReference>